<dbReference type="Gene3D" id="3.40.50.1820">
    <property type="entry name" value="alpha/beta hydrolase"/>
    <property type="match status" value="1"/>
</dbReference>
<evidence type="ECO:0000313" key="2">
    <source>
        <dbReference type="EMBL" id="KIY53231.1"/>
    </source>
</evidence>
<dbReference type="EMBL" id="KN881627">
    <property type="protein sequence ID" value="KIY53231.1"/>
    <property type="molecule type" value="Genomic_DNA"/>
</dbReference>
<dbReference type="SUPFAM" id="SSF53474">
    <property type="entry name" value="alpha/beta-Hydrolases"/>
    <property type="match status" value="1"/>
</dbReference>
<dbReference type="PANTHER" id="PTHR23024:SF600">
    <property type="entry name" value="PUTATIVE (AFU_ORTHOLOGUE AFUA_1G02580)-RELATED"/>
    <property type="match status" value="1"/>
</dbReference>
<feature type="domain" description="Alpha/beta hydrolase fold-3" evidence="1">
    <location>
        <begin position="74"/>
        <end position="293"/>
    </location>
</feature>
<dbReference type="Proteomes" id="UP000054144">
    <property type="component" value="Unassembled WGS sequence"/>
</dbReference>
<proteinExistence type="predicted"/>
<dbReference type="GO" id="GO:0016787">
    <property type="term" value="F:hydrolase activity"/>
    <property type="evidence" value="ECO:0007669"/>
    <property type="project" value="UniProtKB-KW"/>
</dbReference>
<gene>
    <name evidence="2" type="ORF">FISHEDRAFT_33776</name>
</gene>
<dbReference type="AlphaFoldDB" id="A0A0D7APJ8"/>
<accession>A0A0D7APJ8</accession>
<sequence length="333" mass="37466">MSRFYLRLKAGVIRQVYKLWITSSLRWGPSTLRPSFTRTIPTTVSKEKGTIDVVFFAPEGYPNKPTRPSGYPLLVNFHGGGFCVGDPREDAVWTSAVAAQTNAVVASVGYRLAPEFPFPVGIEDCVDALIYLGTNAKELALDTGRTAISGFSAGGNFSFSVPLRFQRSLPEAQGKIGLRGIVSFYPSLDYTRRREDRRASNIRPETEMPKTLHDLFDPSYAYPAEGFNFASPYISPGLAPDDMIRKLPNDIVIYPAEWDGLRAEAERFRDRLVKDFPFKRLHFRVIEGTSHGWDKASNRLADKREEVYSEGCKHLRRMFYDDEAPLTRSDSAS</sequence>
<dbReference type="OrthoDB" id="408631at2759"/>
<keyword evidence="3" id="KW-1185">Reference proteome</keyword>
<evidence type="ECO:0000313" key="3">
    <source>
        <dbReference type="Proteomes" id="UP000054144"/>
    </source>
</evidence>
<protein>
    <submittedName>
        <fullName evidence="2">Alpha/beta-hydrolase</fullName>
    </submittedName>
</protein>
<organism evidence="2 3">
    <name type="scientific">Fistulina hepatica ATCC 64428</name>
    <dbReference type="NCBI Taxonomy" id="1128425"/>
    <lineage>
        <taxon>Eukaryota</taxon>
        <taxon>Fungi</taxon>
        <taxon>Dikarya</taxon>
        <taxon>Basidiomycota</taxon>
        <taxon>Agaricomycotina</taxon>
        <taxon>Agaricomycetes</taxon>
        <taxon>Agaricomycetidae</taxon>
        <taxon>Agaricales</taxon>
        <taxon>Fistulinaceae</taxon>
        <taxon>Fistulina</taxon>
    </lineage>
</organism>
<dbReference type="PANTHER" id="PTHR23024">
    <property type="entry name" value="ARYLACETAMIDE DEACETYLASE"/>
    <property type="match status" value="1"/>
</dbReference>
<evidence type="ECO:0000259" key="1">
    <source>
        <dbReference type="Pfam" id="PF07859"/>
    </source>
</evidence>
<dbReference type="InterPro" id="IPR029058">
    <property type="entry name" value="AB_hydrolase_fold"/>
</dbReference>
<keyword evidence="2" id="KW-0378">Hydrolase</keyword>
<name>A0A0D7APJ8_9AGAR</name>
<dbReference type="InterPro" id="IPR013094">
    <property type="entry name" value="AB_hydrolase_3"/>
</dbReference>
<reference evidence="2 3" key="1">
    <citation type="journal article" date="2015" name="Fungal Genet. Biol.">
        <title>Evolution of novel wood decay mechanisms in Agaricales revealed by the genome sequences of Fistulina hepatica and Cylindrobasidium torrendii.</title>
        <authorList>
            <person name="Floudas D."/>
            <person name="Held B.W."/>
            <person name="Riley R."/>
            <person name="Nagy L.G."/>
            <person name="Koehler G."/>
            <person name="Ransdell A.S."/>
            <person name="Younus H."/>
            <person name="Chow J."/>
            <person name="Chiniquy J."/>
            <person name="Lipzen A."/>
            <person name="Tritt A."/>
            <person name="Sun H."/>
            <person name="Haridas S."/>
            <person name="LaButti K."/>
            <person name="Ohm R.A."/>
            <person name="Kues U."/>
            <person name="Blanchette R.A."/>
            <person name="Grigoriev I.V."/>
            <person name="Minto R.E."/>
            <person name="Hibbett D.S."/>
        </authorList>
    </citation>
    <scope>NUCLEOTIDE SEQUENCE [LARGE SCALE GENOMIC DNA]</scope>
    <source>
        <strain evidence="2 3">ATCC 64428</strain>
    </source>
</reference>
<dbReference type="InterPro" id="IPR050466">
    <property type="entry name" value="Carboxylest/Gibb_receptor"/>
</dbReference>
<dbReference type="Pfam" id="PF07859">
    <property type="entry name" value="Abhydrolase_3"/>
    <property type="match status" value="1"/>
</dbReference>